<feature type="compositionally biased region" description="Polar residues" evidence="1">
    <location>
        <begin position="26"/>
        <end position="42"/>
    </location>
</feature>
<dbReference type="Proteomes" id="UP000011115">
    <property type="component" value="Unassembled WGS sequence"/>
</dbReference>
<evidence type="ECO:0000313" key="2">
    <source>
        <dbReference type="EnsemblPlants" id="PGSC0003DMT400097586"/>
    </source>
</evidence>
<dbReference type="InParanoid" id="M1E0Y6"/>
<evidence type="ECO:0000313" key="3">
    <source>
        <dbReference type="Proteomes" id="UP000011115"/>
    </source>
</evidence>
<dbReference type="PaxDb" id="4113-PGSC0003DMT400097586"/>
<organism evidence="2 3">
    <name type="scientific">Solanum tuberosum</name>
    <name type="common">Potato</name>
    <dbReference type="NCBI Taxonomy" id="4113"/>
    <lineage>
        <taxon>Eukaryota</taxon>
        <taxon>Viridiplantae</taxon>
        <taxon>Streptophyta</taxon>
        <taxon>Embryophyta</taxon>
        <taxon>Tracheophyta</taxon>
        <taxon>Spermatophyta</taxon>
        <taxon>Magnoliopsida</taxon>
        <taxon>eudicotyledons</taxon>
        <taxon>Gunneridae</taxon>
        <taxon>Pentapetalae</taxon>
        <taxon>asterids</taxon>
        <taxon>lamiids</taxon>
        <taxon>Solanales</taxon>
        <taxon>Solanaceae</taxon>
        <taxon>Solanoideae</taxon>
        <taxon>Solaneae</taxon>
        <taxon>Solanum</taxon>
    </lineage>
</organism>
<dbReference type="HOGENOM" id="CLU_2101251_0_0_1"/>
<dbReference type="Gramene" id="PGSC0003DMT400097586">
    <property type="protein sequence ID" value="PGSC0003DMT400097586"/>
    <property type="gene ID" value="PGSC0003DMG400047157"/>
</dbReference>
<accession>M1E0Y6</accession>
<reference evidence="3" key="1">
    <citation type="journal article" date="2011" name="Nature">
        <title>Genome sequence and analysis of the tuber crop potato.</title>
        <authorList>
            <consortium name="The Potato Genome Sequencing Consortium"/>
        </authorList>
    </citation>
    <scope>NUCLEOTIDE SEQUENCE [LARGE SCALE GENOMIC DNA]</scope>
    <source>
        <strain evidence="3">cv. DM1-3 516 R44</strain>
    </source>
</reference>
<reference evidence="2" key="2">
    <citation type="submission" date="2015-06" db="UniProtKB">
        <authorList>
            <consortium name="EnsemblPlants"/>
        </authorList>
    </citation>
    <scope>IDENTIFICATION</scope>
    <source>
        <strain evidence="2">DM1-3 516 R44</strain>
    </source>
</reference>
<feature type="region of interest" description="Disordered" evidence="1">
    <location>
        <begin position="23"/>
        <end position="49"/>
    </location>
</feature>
<dbReference type="EnsemblPlants" id="PGSC0003DMT400097586">
    <property type="protein sequence ID" value="PGSC0003DMT400097586"/>
    <property type="gene ID" value="PGSC0003DMG400047157"/>
</dbReference>
<keyword evidence="3" id="KW-1185">Reference proteome</keyword>
<dbReference type="AlphaFoldDB" id="M1E0Y6"/>
<sequence length="116" mass="12958">MEEQMATIKGSVSKMDDRMNNVEGRVNSTNSIPQATFRASTSGHDHTISPTIIPEAFHQAFNPTPICNGSNVQNTNRPFQFQLNQEAPPNQNRPYQAPLNQNPPYQMPQTQPIPVI</sequence>
<feature type="region of interest" description="Disordered" evidence="1">
    <location>
        <begin position="68"/>
        <end position="116"/>
    </location>
</feature>
<protein>
    <submittedName>
        <fullName evidence="2">Uncharacterized protein</fullName>
    </submittedName>
</protein>
<name>M1E0Y6_SOLTU</name>
<evidence type="ECO:0000256" key="1">
    <source>
        <dbReference type="SAM" id="MobiDB-lite"/>
    </source>
</evidence>
<proteinExistence type="predicted"/>